<dbReference type="PANTHER" id="PTHR34069">
    <property type="entry name" value="3-OXOACYL-[ACYL-CARRIER-PROTEIN] SYNTHASE 3"/>
    <property type="match status" value="1"/>
</dbReference>
<dbReference type="Pfam" id="PF08545">
    <property type="entry name" value="ACP_syn_III"/>
    <property type="match status" value="1"/>
</dbReference>
<evidence type="ECO:0000313" key="6">
    <source>
        <dbReference type="Proteomes" id="UP000655570"/>
    </source>
</evidence>
<dbReference type="CDD" id="cd00830">
    <property type="entry name" value="KAS_III"/>
    <property type="match status" value="1"/>
</dbReference>
<name>A0ABR8TZD8_9CELL</name>
<accession>A0ABR8TZD8</accession>
<reference evidence="5 6" key="1">
    <citation type="submission" date="2020-08" db="EMBL/GenBank/DDBJ databases">
        <title>A Genomic Blueprint of the Chicken Gut Microbiome.</title>
        <authorList>
            <person name="Gilroy R."/>
            <person name="Ravi A."/>
            <person name="Getino M."/>
            <person name="Pursley I."/>
            <person name="Horton D.L."/>
            <person name="Alikhan N.-F."/>
            <person name="Baker D."/>
            <person name="Gharbi K."/>
            <person name="Hall N."/>
            <person name="Watson M."/>
            <person name="Adriaenssens E.M."/>
            <person name="Foster-Nyarko E."/>
            <person name="Jarju S."/>
            <person name="Secka A."/>
            <person name="Antonio M."/>
            <person name="Oren A."/>
            <person name="Chaudhuri R."/>
            <person name="La Ragione R.M."/>
            <person name="Hildebrand F."/>
            <person name="Pallen M.J."/>
        </authorList>
    </citation>
    <scope>NUCLEOTIDE SEQUENCE [LARGE SCALE GENOMIC DNA]</scope>
    <source>
        <strain evidence="5 6">Sa2CUA9</strain>
    </source>
</reference>
<dbReference type="Pfam" id="PF08541">
    <property type="entry name" value="ACP_syn_III_C"/>
    <property type="match status" value="1"/>
</dbReference>
<dbReference type="Gene3D" id="3.40.47.10">
    <property type="match status" value="2"/>
</dbReference>
<protein>
    <submittedName>
        <fullName evidence="5">Ketoacyl-ACP synthase III</fullName>
    </submittedName>
</protein>
<comment type="caution">
    <text evidence="5">The sequence shown here is derived from an EMBL/GenBank/DDBJ whole genome shotgun (WGS) entry which is preliminary data.</text>
</comment>
<proteinExistence type="predicted"/>
<feature type="domain" description="Beta-ketoacyl-[acyl-carrier-protein] synthase III C-terminal" evidence="3">
    <location>
        <begin position="325"/>
        <end position="412"/>
    </location>
</feature>
<dbReference type="InterPro" id="IPR013747">
    <property type="entry name" value="ACP_syn_III_C"/>
</dbReference>
<keyword evidence="6" id="KW-1185">Reference proteome</keyword>
<sequence length="413" mass="42455">MGSSHPWKTPDRGRSVATLSRVPILADLSVRPSGARHPVVSAPVPPAPVAVLTGVSVHLPERTVQVADAERALARSSRPGAVPRLPMVSRLTGVQQVHVLPDDWNASDLAVAASLTLLAAQGLDVADVDLLIFASASQDMVEPATSHIVAAKLGVRAPVMDVKNACNSVLNALEVAEALVATGRYATVLVACGEAPSRAVRWDVPDRATYLLSAPGYTMSDAGAAVLVQRAPGHGEGSGPTDGCPAEAADRLGPAHGTCACSDRPRGILASAFGAESSHWDVGMLPGGGTAFPRDLDRTYFEIDGSRLRDAFLALGPGVILDALVRAGLTWDDVALVAVHQVAVAYLADVHEALGLPEDRTIVTVAEHGNVASATLPLQLVTALESGRVGPGDVVLLVGLAGGISIGAMAVRL</sequence>
<dbReference type="InterPro" id="IPR013751">
    <property type="entry name" value="ACP_syn_III_N"/>
</dbReference>
<organism evidence="5 6">
    <name type="scientific">Oerskovia merdavium</name>
    <dbReference type="NCBI Taxonomy" id="2762227"/>
    <lineage>
        <taxon>Bacteria</taxon>
        <taxon>Bacillati</taxon>
        <taxon>Actinomycetota</taxon>
        <taxon>Actinomycetes</taxon>
        <taxon>Micrococcales</taxon>
        <taxon>Cellulomonadaceae</taxon>
        <taxon>Oerskovia</taxon>
    </lineage>
</organism>
<gene>
    <name evidence="5" type="ORF">H9641_10545</name>
</gene>
<feature type="domain" description="Beta-ketoacyl-[acyl-carrier-protein] synthase III N-terminal" evidence="4">
    <location>
        <begin position="160"/>
        <end position="233"/>
    </location>
</feature>
<evidence type="ECO:0000313" key="5">
    <source>
        <dbReference type="EMBL" id="MBD7981147.1"/>
    </source>
</evidence>
<evidence type="ECO:0000259" key="4">
    <source>
        <dbReference type="Pfam" id="PF08545"/>
    </source>
</evidence>
<dbReference type="InterPro" id="IPR016039">
    <property type="entry name" value="Thiolase-like"/>
</dbReference>
<keyword evidence="2" id="KW-0012">Acyltransferase</keyword>
<keyword evidence="1" id="KW-0808">Transferase</keyword>
<dbReference type="EMBL" id="JACSQF010000009">
    <property type="protein sequence ID" value="MBD7981147.1"/>
    <property type="molecule type" value="Genomic_DNA"/>
</dbReference>
<dbReference type="Proteomes" id="UP000655570">
    <property type="component" value="Unassembled WGS sequence"/>
</dbReference>
<dbReference type="SUPFAM" id="SSF53901">
    <property type="entry name" value="Thiolase-like"/>
    <property type="match status" value="1"/>
</dbReference>
<evidence type="ECO:0000256" key="2">
    <source>
        <dbReference type="ARBA" id="ARBA00023315"/>
    </source>
</evidence>
<evidence type="ECO:0000259" key="3">
    <source>
        <dbReference type="Pfam" id="PF08541"/>
    </source>
</evidence>
<dbReference type="PANTHER" id="PTHR34069:SF2">
    <property type="entry name" value="BETA-KETOACYL-[ACYL-CARRIER-PROTEIN] SYNTHASE III"/>
    <property type="match status" value="1"/>
</dbReference>
<evidence type="ECO:0000256" key="1">
    <source>
        <dbReference type="ARBA" id="ARBA00022679"/>
    </source>
</evidence>